<proteinExistence type="predicted"/>
<keyword evidence="3 7" id="KW-0694">RNA-binding</keyword>
<evidence type="ECO:0000313" key="11">
    <source>
        <dbReference type="Proteomes" id="UP001633002"/>
    </source>
</evidence>
<gene>
    <name evidence="10" type="ORF">R1sor_025303</name>
</gene>
<dbReference type="InterPro" id="IPR035920">
    <property type="entry name" value="YhbY-like_sf"/>
</dbReference>
<keyword evidence="1" id="KW-0507">mRNA processing</keyword>
<keyword evidence="5" id="KW-0508">mRNA splicing</keyword>
<evidence type="ECO:0000256" key="3">
    <source>
        <dbReference type="ARBA" id="ARBA00022884"/>
    </source>
</evidence>
<dbReference type="InterPro" id="IPR001890">
    <property type="entry name" value="RNA-binding_CRM"/>
</dbReference>
<feature type="compositionally biased region" description="Acidic residues" evidence="8">
    <location>
        <begin position="589"/>
        <end position="599"/>
    </location>
</feature>
<comment type="caution">
    <text evidence="10">The sequence shown here is derived from an EMBL/GenBank/DDBJ whole genome shotgun (WGS) entry which is preliminary data.</text>
</comment>
<evidence type="ECO:0000256" key="4">
    <source>
        <dbReference type="ARBA" id="ARBA00022946"/>
    </source>
</evidence>
<evidence type="ECO:0000256" key="5">
    <source>
        <dbReference type="ARBA" id="ARBA00023187"/>
    </source>
</evidence>
<dbReference type="InterPro" id="IPR044599">
    <property type="entry name" value="CAF1P_plant"/>
</dbReference>
<dbReference type="GO" id="GO:0006397">
    <property type="term" value="P:mRNA processing"/>
    <property type="evidence" value="ECO:0007669"/>
    <property type="project" value="UniProtKB-KW"/>
</dbReference>
<dbReference type="SMART" id="SM01103">
    <property type="entry name" value="CRS1_YhbY"/>
    <property type="match status" value="2"/>
</dbReference>
<feature type="compositionally biased region" description="Basic and acidic residues" evidence="8">
    <location>
        <begin position="266"/>
        <end position="276"/>
    </location>
</feature>
<name>A0ABD3GBH8_9MARC</name>
<feature type="region of interest" description="Disordered" evidence="8">
    <location>
        <begin position="221"/>
        <end position="289"/>
    </location>
</feature>
<keyword evidence="11" id="KW-1185">Reference proteome</keyword>
<reference evidence="10 11" key="1">
    <citation type="submission" date="2024-09" db="EMBL/GenBank/DDBJ databases">
        <title>Chromosome-scale assembly of Riccia sorocarpa.</title>
        <authorList>
            <person name="Paukszto L."/>
        </authorList>
    </citation>
    <scope>NUCLEOTIDE SEQUENCE [LARGE SCALE GENOMIC DNA]</scope>
    <source>
        <strain evidence="10">LP-2024</strain>
        <tissue evidence="10">Aerial parts of the thallus</tissue>
    </source>
</reference>
<evidence type="ECO:0000256" key="2">
    <source>
        <dbReference type="ARBA" id="ARBA00022737"/>
    </source>
</evidence>
<protein>
    <recommendedName>
        <fullName evidence="9">CRM domain-containing protein</fullName>
    </recommendedName>
</protein>
<keyword evidence="6" id="KW-0687">Ribonucleoprotein</keyword>
<dbReference type="PROSITE" id="PS51295">
    <property type="entry name" value="CRM"/>
    <property type="match status" value="2"/>
</dbReference>
<feature type="region of interest" description="Disordered" evidence="8">
    <location>
        <begin position="136"/>
        <end position="182"/>
    </location>
</feature>
<feature type="domain" description="CRM" evidence="9">
    <location>
        <begin position="485"/>
        <end position="581"/>
    </location>
</feature>
<keyword evidence="2" id="KW-0677">Repeat</keyword>
<feature type="compositionally biased region" description="Basic and acidic residues" evidence="8">
    <location>
        <begin position="246"/>
        <end position="257"/>
    </location>
</feature>
<organism evidence="10 11">
    <name type="scientific">Riccia sorocarpa</name>
    <dbReference type="NCBI Taxonomy" id="122646"/>
    <lineage>
        <taxon>Eukaryota</taxon>
        <taxon>Viridiplantae</taxon>
        <taxon>Streptophyta</taxon>
        <taxon>Embryophyta</taxon>
        <taxon>Marchantiophyta</taxon>
        <taxon>Marchantiopsida</taxon>
        <taxon>Marchantiidae</taxon>
        <taxon>Marchantiales</taxon>
        <taxon>Ricciaceae</taxon>
        <taxon>Riccia</taxon>
    </lineage>
</organism>
<evidence type="ECO:0000256" key="6">
    <source>
        <dbReference type="ARBA" id="ARBA00023274"/>
    </source>
</evidence>
<feature type="region of interest" description="Disordered" evidence="8">
    <location>
        <begin position="588"/>
        <end position="607"/>
    </location>
</feature>
<dbReference type="EMBL" id="JBJQOH010000008">
    <property type="protein sequence ID" value="KAL3675355.1"/>
    <property type="molecule type" value="Genomic_DNA"/>
</dbReference>
<dbReference type="Pfam" id="PF01985">
    <property type="entry name" value="CRS1_YhbY"/>
    <property type="match status" value="2"/>
</dbReference>
<feature type="region of interest" description="Disordered" evidence="8">
    <location>
        <begin position="327"/>
        <end position="361"/>
    </location>
</feature>
<dbReference type="Gene3D" id="3.30.110.60">
    <property type="entry name" value="YhbY-like"/>
    <property type="match status" value="2"/>
</dbReference>
<evidence type="ECO:0000313" key="10">
    <source>
        <dbReference type="EMBL" id="KAL3675355.1"/>
    </source>
</evidence>
<sequence>MIGVLRLPQLRGQFWFTSAYYNGRSGTGSIADRGWTSRPTKGFVDISWKRRHGVLRSFRFCNPFCCEAGIPGLRHSNLKGSFSVRAFSSQNIPEEAPKEDLASFRPPPRAPPVTPQELIAEVPFHYWYSYADLPDNSSKKPKRRQKKLEDPEGKVWMEPAGSLRLQPEGQKATPISSESRLSEQRQLLLDGLEVNSDSFAPREEETRTILMRKLTNNSSLRNVVSLEPRRSLMREEKKTTSSTSKSGERRSLMREPKATTSSSNSNERRSLIREPRSTSIISNSQENKGVDEVASALISRGARTREECAEMVGSQGTVETVLDRVASSEPAERAVGRSMSGNSSAGEIEGEHKKLADGTEEGTGLEKAAFRLTKQEINLMVDKCNRSSRQINIGWRGWGHNYIMLIHSYWKKSEVCKIKCKGAITLNMDYFCNKLELKTGGRVIHRNLGVVYLYRGKEYDPRLAPKLPVLHQRKQTQAKRLQIPFGLTKDDVNALRARGKELPALCKLAKNGVYVTLVDDIRKAFEKSDLVRVNCQGFEARNFRTLGVKLKKLVPCVLISYEFEHILMWRWDGYKVPGPQEEAVLAEESFTDEEEEVEESLFSRVLE</sequence>
<accession>A0ABD3GBH8</accession>
<dbReference type="PANTHER" id="PTHR46247:SF1">
    <property type="entry name" value="CRS2-ASSOCIATED FACTOR 1, CHLOROPLASTIC"/>
    <property type="match status" value="1"/>
</dbReference>
<dbReference type="PANTHER" id="PTHR46247">
    <property type="entry name" value="CRS2-ASSOCIATED FACTOR 1, CHLOROPLASTIC"/>
    <property type="match status" value="1"/>
</dbReference>
<feature type="compositionally biased region" description="Basic and acidic residues" evidence="8">
    <location>
        <begin position="227"/>
        <end position="239"/>
    </location>
</feature>
<dbReference type="GO" id="GO:0003723">
    <property type="term" value="F:RNA binding"/>
    <property type="evidence" value="ECO:0007669"/>
    <property type="project" value="UniProtKB-UniRule"/>
</dbReference>
<feature type="region of interest" description="Disordered" evidence="8">
    <location>
        <begin position="93"/>
        <end position="112"/>
    </location>
</feature>
<dbReference type="SUPFAM" id="SSF75471">
    <property type="entry name" value="YhbY-like"/>
    <property type="match status" value="2"/>
</dbReference>
<keyword evidence="4" id="KW-0809">Transit peptide</keyword>
<feature type="compositionally biased region" description="Polar residues" evidence="8">
    <location>
        <begin position="277"/>
        <end position="287"/>
    </location>
</feature>
<dbReference type="AlphaFoldDB" id="A0ABD3GBH8"/>
<evidence type="ECO:0000259" key="9">
    <source>
        <dbReference type="PROSITE" id="PS51295"/>
    </source>
</evidence>
<dbReference type="FunFam" id="3.30.110.60:FF:000002">
    <property type="entry name" value="CRS2-associated factor 1, chloroplastic"/>
    <property type="match status" value="1"/>
</dbReference>
<feature type="domain" description="CRM" evidence="9">
    <location>
        <begin position="370"/>
        <end position="466"/>
    </location>
</feature>
<evidence type="ECO:0000256" key="1">
    <source>
        <dbReference type="ARBA" id="ARBA00022664"/>
    </source>
</evidence>
<dbReference type="Proteomes" id="UP001633002">
    <property type="component" value="Unassembled WGS sequence"/>
</dbReference>
<dbReference type="GO" id="GO:0008380">
    <property type="term" value="P:RNA splicing"/>
    <property type="evidence" value="ECO:0007669"/>
    <property type="project" value="UniProtKB-KW"/>
</dbReference>
<dbReference type="GO" id="GO:1990904">
    <property type="term" value="C:ribonucleoprotein complex"/>
    <property type="evidence" value="ECO:0007669"/>
    <property type="project" value="UniProtKB-KW"/>
</dbReference>
<evidence type="ECO:0000256" key="8">
    <source>
        <dbReference type="SAM" id="MobiDB-lite"/>
    </source>
</evidence>
<evidence type="ECO:0000256" key="7">
    <source>
        <dbReference type="PROSITE-ProRule" id="PRU00626"/>
    </source>
</evidence>